<dbReference type="EnsemblPlants" id="OMERI03G26520.6">
    <property type="protein sequence ID" value="OMERI03G26520.6"/>
    <property type="gene ID" value="OMERI03G26520"/>
</dbReference>
<dbReference type="Gramene" id="OMERI03G26520.6">
    <property type="protein sequence ID" value="OMERI03G26520.6"/>
    <property type="gene ID" value="OMERI03G26520"/>
</dbReference>
<reference evidence="2" key="1">
    <citation type="submission" date="2015-04" db="UniProtKB">
        <authorList>
            <consortium name="EnsemblPlants"/>
        </authorList>
    </citation>
    <scope>IDENTIFICATION</scope>
</reference>
<dbReference type="HOGENOM" id="CLU_1621630_0_0_1"/>
<keyword evidence="1" id="KW-0812">Transmembrane</keyword>
<dbReference type="Proteomes" id="UP000008021">
    <property type="component" value="Chromosome 3"/>
</dbReference>
<evidence type="ECO:0000313" key="2">
    <source>
        <dbReference type="EnsemblPlants" id="OMERI03G26520.6"/>
    </source>
</evidence>
<keyword evidence="3" id="KW-1185">Reference proteome</keyword>
<protein>
    <submittedName>
        <fullName evidence="2">Uncharacterized protein</fullName>
    </submittedName>
</protein>
<keyword evidence="1" id="KW-0472">Membrane</keyword>
<organism evidence="2">
    <name type="scientific">Oryza meridionalis</name>
    <dbReference type="NCBI Taxonomy" id="40149"/>
    <lineage>
        <taxon>Eukaryota</taxon>
        <taxon>Viridiplantae</taxon>
        <taxon>Streptophyta</taxon>
        <taxon>Embryophyta</taxon>
        <taxon>Tracheophyta</taxon>
        <taxon>Spermatophyta</taxon>
        <taxon>Magnoliopsida</taxon>
        <taxon>Liliopsida</taxon>
        <taxon>Poales</taxon>
        <taxon>Poaceae</taxon>
        <taxon>BOP clade</taxon>
        <taxon>Oryzoideae</taxon>
        <taxon>Oryzeae</taxon>
        <taxon>Oryzinae</taxon>
        <taxon>Oryza</taxon>
    </lineage>
</organism>
<dbReference type="AlphaFoldDB" id="A0A0E0D4T7"/>
<evidence type="ECO:0000313" key="3">
    <source>
        <dbReference type="Proteomes" id="UP000008021"/>
    </source>
</evidence>
<name>A0A0E0D4T7_9ORYZ</name>
<accession>A0A0E0D4T7</accession>
<feature type="transmembrane region" description="Helical" evidence="1">
    <location>
        <begin position="139"/>
        <end position="161"/>
    </location>
</feature>
<sequence>MPPTMSAAITTTMPGVAAAPLHTAPAAAAALRPGRLYTAPHPPPALFSCARVSVARRGFDLRPLTRAGRTCTHPCRARDVPVPLHGTPATCSIKVAQAKREPLPCLSRAGAPPPPPPTTTLPCSRFGRNFLATYLVEGLGATCFLRFFFFFFFFFSLLLTLNWR</sequence>
<evidence type="ECO:0000256" key="1">
    <source>
        <dbReference type="SAM" id="Phobius"/>
    </source>
</evidence>
<proteinExistence type="predicted"/>
<reference evidence="2" key="2">
    <citation type="submission" date="2018-05" db="EMBL/GenBank/DDBJ databases">
        <title>OmerRS3 (Oryza meridionalis Reference Sequence Version 3).</title>
        <authorList>
            <person name="Zhang J."/>
            <person name="Kudrna D."/>
            <person name="Lee S."/>
            <person name="Talag J."/>
            <person name="Welchert J."/>
            <person name="Wing R.A."/>
        </authorList>
    </citation>
    <scope>NUCLEOTIDE SEQUENCE [LARGE SCALE GENOMIC DNA]</scope>
    <source>
        <strain evidence="2">cv. OR44</strain>
    </source>
</reference>
<keyword evidence="1" id="KW-1133">Transmembrane helix</keyword>